<dbReference type="Proteomes" id="UP000479190">
    <property type="component" value="Unassembled WGS sequence"/>
</dbReference>
<keyword evidence="3" id="KW-1185">Reference proteome</keyword>
<gene>
    <name evidence="2" type="ORF">TBRA_LOCUS4621</name>
</gene>
<evidence type="ECO:0000256" key="1">
    <source>
        <dbReference type="SAM" id="MobiDB-lite"/>
    </source>
</evidence>
<evidence type="ECO:0000313" key="2">
    <source>
        <dbReference type="EMBL" id="CAB0032694.1"/>
    </source>
</evidence>
<evidence type="ECO:0000313" key="3">
    <source>
        <dbReference type="Proteomes" id="UP000479190"/>
    </source>
</evidence>
<accession>A0A6H5I432</accession>
<dbReference type="AlphaFoldDB" id="A0A6H5I432"/>
<organism evidence="2 3">
    <name type="scientific">Trichogramma brassicae</name>
    <dbReference type="NCBI Taxonomy" id="86971"/>
    <lineage>
        <taxon>Eukaryota</taxon>
        <taxon>Metazoa</taxon>
        <taxon>Ecdysozoa</taxon>
        <taxon>Arthropoda</taxon>
        <taxon>Hexapoda</taxon>
        <taxon>Insecta</taxon>
        <taxon>Pterygota</taxon>
        <taxon>Neoptera</taxon>
        <taxon>Endopterygota</taxon>
        <taxon>Hymenoptera</taxon>
        <taxon>Apocrita</taxon>
        <taxon>Proctotrupomorpha</taxon>
        <taxon>Chalcidoidea</taxon>
        <taxon>Trichogrammatidae</taxon>
        <taxon>Trichogramma</taxon>
    </lineage>
</organism>
<protein>
    <submittedName>
        <fullName evidence="2">Uncharacterized protein</fullName>
    </submittedName>
</protein>
<proteinExistence type="predicted"/>
<name>A0A6H5I432_9HYME</name>
<sequence length="753" mass="85521">MSTHLWPQFSNICKYIHSAAAAAAAAAVTAVLSEKDCFSRAIGVRARDYLDENALRELHFAYYIFHCDYLYTRRGYHHRIYSFAPSWLQLHIQYKRLESSSSSTLIVCIPTRHVSAAAAAAAAALHRIAQAWKLRARYTSSCSCTVNSYTRAASELPNYGAFGHTLEFPATALPQHKYVSVCVHNVSRRAYREFYGAAAASEAEAVATSARTIRSSCVGQHNNRAMVHAAARRIFCEIRIQKSSDEKNYKPKGLQRADARAQDGTYNYKTITDQEFTLIISLYFRRQFGHRRVVCPALARLPQRSTNDHRLQEAVRAGLGYINYITLMAESSYTSSRAARRYLIHYGEAHTPYYQSRPEGETRWSAITCSSSSSSNGADSRHRPSTLTLEQDFSSAVQCQLAPSGIDSLTSLLGRRRSKKKGNTNASFSLRPHPIIYRRSSSNSSRSSRNSSNALCLVCRDLRRCAYYDNYKATSFIYVCIHTETRGVAKSHGSVESMIATIIRACDDEYIRERSSHARAKRPRRPIYIQTFDGPRSVNRTDLNNDRRRAGTNPRRKPHHIGATNTIKRRNLQRRRTKLTRVSQRNTTREKIKQKWPLVRDAAAAAHDTRLDCVIRARVFAVHRTPRSAPPHIRTLYTQGRSSRTQLFEDRRAYFIRPRVAQEVAQMLNYFGRAKMAQTLLALVYFLSTTIPSTGSLFSRTKAPVRTHRDPRLLCCYTSYSDRTRIKVLSSRTGRAHPSKCERVCLCVCAHFC</sequence>
<reference evidence="2 3" key="1">
    <citation type="submission" date="2020-02" db="EMBL/GenBank/DDBJ databases">
        <authorList>
            <person name="Ferguson B K."/>
        </authorList>
    </citation>
    <scope>NUCLEOTIDE SEQUENCE [LARGE SCALE GENOMIC DNA]</scope>
</reference>
<dbReference type="EMBL" id="CADCXV010000687">
    <property type="protein sequence ID" value="CAB0032694.1"/>
    <property type="molecule type" value="Genomic_DNA"/>
</dbReference>
<feature type="region of interest" description="Disordered" evidence="1">
    <location>
        <begin position="532"/>
        <end position="561"/>
    </location>
</feature>